<evidence type="ECO:0000256" key="4">
    <source>
        <dbReference type="ARBA" id="ARBA00022989"/>
    </source>
</evidence>
<keyword evidence="2" id="KW-1003">Cell membrane</keyword>
<dbReference type="PANTHER" id="PTHR30485">
    <property type="entry name" value="NI/FE-HYDROGENASE 1 B-TYPE CYTOCHROME SUBUNIT"/>
    <property type="match status" value="1"/>
</dbReference>
<protein>
    <submittedName>
        <fullName evidence="8">Hydrogenase</fullName>
    </submittedName>
</protein>
<evidence type="ECO:0000256" key="2">
    <source>
        <dbReference type="ARBA" id="ARBA00022475"/>
    </source>
</evidence>
<dbReference type="GO" id="GO:0020037">
    <property type="term" value="F:heme binding"/>
    <property type="evidence" value="ECO:0007669"/>
    <property type="project" value="TreeGrafter"/>
</dbReference>
<comment type="subcellular location">
    <subcellularLocation>
        <location evidence="1">Cell membrane</location>
        <topology evidence="1">Multi-pass membrane protein</topology>
    </subcellularLocation>
</comment>
<feature type="transmembrane region" description="Helical" evidence="6">
    <location>
        <begin position="39"/>
        <end position="60"/>
    </location>
</feature>
<evidence type="ECO:0000313" key="8">
    <source>
        <dbReference type="EMBL" id="PSW15732.1"/>
    </source>
</evidence>
<dbReference type="GO" id="GO:0009055">
    <property type="term" value="F:electron transfer activity"/>
    <property type="evidence" value="ECO:0007669"/>
    <property type="project" value="InterPro"/>
</dbReference>
<accession>A0A2T3NJV9</accession>
<dbReference type="AlphaFoldDB" id="A0A2T3NJV9"/>
<evidence type="ECO:0000313" key="9">
    <source>
        <dbReference type="Proteomes" id="UP000241346"/>
    </source>
</evidence>
<feature type="transmembrane region" description="Helical" evidence="6">
    <location>
        <begin position="99"/>
        <end position="121"/>
    </location>
</feature>
<reference evidence="8 9" key="1">
    <citation type="submission" date="2018-03" db="EMBL/GenBank/DDBJ databases">
        <title>Whole genome sequencing of Histamine producing bacteria.</title>
        <authorList>
            <person name="Butler K."/>
        </authorList>
    </citation>
    <scope>NUCLEOTIDE SEQUENCE [LARGE SCALE GENOMIC DNA]</scope>
    <source>
        <strain evidence="8 9">DSM 19138</strain>
    </source>
</reference>
<sequence length="224" mass="25014">MTHTQLHPVWDSFIRGYHWLQAVTIGGLWYTGTEGLMDWHFSLAYFLLALISTRLIWGVFGSETAQFSRFVRSPVTVINYLTASLRGEKPSYSPGHNPAGAYMVVAFMLLLITQLTTGLFANDDIISEGPFAYLVSGETSSLLTEIHAINFDIILGAIGLHLTAIAVYSLRKENLITPMLTGRKRFNDEALPKVVNGIWGWVIFFAIGIIVYFTLAKDVVAYLF</sequence>
<dbReference type="GO" id="GO:0005886">
    <property type="term" value="C:plasma membrane"/>
    <property type="evidence" value="ECO:0007669"/>
    <property type="project" value="UniProtKB-SubCell"/>
</dbReference>
<dbReference type="GO" id="GO:0022904">
    <property type="term" value="P:respiratory electron transport chain"/>
    <property type="evidence" value="ECO:0007669"/>
    <property type="project" value="InterPro"/>
</dbReference>
<dbReference type="Gene3D" id="1.20.950.20">
    <property type="entry name" value="Transmembrane di-heme cytochromes, Chain C"/>
    <property type="match status" value="1"/>
</dbReference>
<evidence type="ECO:0000256" key="3">
    <source>
        <dbReference type="ARBA" id="ARBA00022692"/>
    </source>
</evidence>
<dbReference type="OrthoDB" id="196472at2"/>
<dbReference type="EMBL" id="PYMB01000001">
    <property type="protein sequence ID" value="PSW15732.1"/>
    <property type="molecule type" value="Genomic_DNA"/>
</dbReference>
<dbReference type="Proteomes" id="UP000241346">
    <property type="component" value="Unassembled WGS sequence"/>
</dbReference>
<organism evidence="8 9">
    <name type="scientific">Photobacterium rosenbergii</name>
    <dbReference type="NCBI Taxonomy" id="294936"/>
    <lineage>
        <taxon>Bacteria</taxon>
        <taxon>Pseudomonadati</taxon>
        <taxon>Pseudomonadota</taxon>
        <taxon>Gammaproteobacteria</taxon>
        <taxon>Vibrionales</taxon>
        <taxon>Vibrionaceae</taxon>
        <taxon>Photobacterium</taxon>
    </lineage>
</organism>
<gene>
    <name evidence="8" type="ORF">C9J01_01560</name>
</gene>
<dbReference type="InterPro" id="IPR016174">
    <property type="entry name" value="Di-haem_cyt_TM"/>
</dbReference>
<keyword evidence="4 6" id="KW-1133">Transmembrane helix</keyword>
<comment type="caution">
    <text evidence="8">The sequence shown here is derived from an EMBL/GenBank/DDBJ whole genome shotgun (WGS) entry which is preliminary data.</text>
</comment>
<feature type="domain" description="Cytochrome b561 bacterial/Ni-hydrogenase" evidence="7">
    <location>
        <begin position="9"/>
        <end position="182"/>
    </location>
</feature>
<dbReference type="Pfam" id="PF01292">
    <property type="entry name" value="Ni_hydr_CYTB"/>
    <property type="match status" value="1"/>
</dbReference>
<keyword evidence="5 6" id="KW-0472">Membrane</keyword>
<proteinExistence type="predicted"/>
<feature type="transmembrane region" description="Helical" evidence="6">
    <location>
        <begin position="148"/>
        <end position="170"/>
    </location>
</feature>
<feature type="transmembrane region" description="Helical" evidence="6">
    <location>
        <begin position="191"/>
        <end position="215"/>
    </location>
</feature>
<dbReference type="InterPro" id="IPR011577">
    <property type="entry name" value="Cyt_b561_bac/Ni-Hgenase"/>
</dbReference>
<dbReference type="SUPFAM" id="SSF81342">
    <property type="entry name" value="Transmembrane di-heme cytochromes"/>
    <property type="match status" value="1"/>
</dbReference>
<evidence type="ECO:0000256" key="6">
    <source>
        <dbReference type="SAM" id="Phobius"/>
    </source>
</evidence>
<dbReference type="PANTHER" id="PTHR30485:SF2">
    <property type="entry name" value="BLL0597 PROTEIN"/>
    <property type="match status" value="1"/>
</dbReference>
<evidence type="ECO:0000259" key="7">
    <source>
        <dbReference type="Pfam" id="PF01292"/>
    </source>
</evidence>
<evidence type="ECO:0000256" key="1">
    <source>
        <dbReference type="ARBA" id="ARBA00004651"/>
    </source>
</evidence>
<evidence type="ECO:0000256" key="5">
    <source>
        <dbReference type="ARBA" id="ARBA00023136"/>
    </source>
</evidence>
<name>A0A2T3NJV9_9GAMM</name>
<keyword evidence="3 6" id="KW-0812">Transmembrane</keyword>
<dbReference type="RefSeq" id="WP_107296350.1">
    <property type="nucleotide sequence ID" value="NZ_PYMB01000001.1"/>
</dbReference>
<dbReference type="InterPro" id="IPR051542">
    <property type="entry name" value="Hydrogenase_cytochrome"/>
</dbReference>